<protein>
    <submittedName>
        <fullName evidence="3">H-NS histone family protein</fullName>
    </submittedName>
</protein>
<evidence type="ECO:0000259" key="2">
    <source>
        <dbReference type="SMART" id="SM00528"/>
    </source>
</evidence>
<dbReference type="Pfam" id="PF00816">
    <property type="entry name" value="Histone_HNS"/>
    <property type="match status" value="1"/>
</dbReference>
<name>A0A540VNF6_9GAMM</name>
<dbReference type="Gene3D" id="4.10.430.10">
    <property type="entry name" value="Histone-like protein H-NS, C-terminal domain"/>
    <property type="match status" value="1"/>
</dbReference>
<dbReference type="Proteomes" id="UP000315400">
    <property type="component" value="Unassembled WGS sequence"/>
</dbReference>
<dbReference type="AlphaFoldDB" id="A0A540VNF6"/>
<dbReference type="SUPFAM" id="SSF81273">
    <property type="entry name" value="H-NS histone-like proteins"/>
    <property type="match status" value="1"/>
</dbReference>
<feature type="domain" description="DNA-binding protein H-NS-like C-terminal" evidence="2">
    <location>
        <begin position="13"/>
        <end position="57"/>
    </location>
</feature>
<dbReference type="GO" id="GO:0003677">
    <property type="term" value="F:DNA binding"/>
    <property type="evidence" value="ECO:0007669"/>
    <property type="project" value="InterPro"/>
</dbReference>
<organism evidence="3 4">
    <name type="scientific">Spiribacter salinus</name>
    <dbReference type="NCBI Taxonomy" id="1335746"/>
    <lineage>
        <taxon>Bacteria</taxon>
        <taxon>Pseudomonadati</taxon>
        <taxon>Pseudomonadota</taxon>
        <taxon>Gammaproteobacteria</taxon>
        <taxon>Chromatiales</taxon>
        <taxon>Ectothiorhodospiraceae</taxon>
        <taxon>Spiribacter</taxon>
    </lineage>
</organism>
<feature type="region of interest" description="Disordered" evidence="1">
    <location>
        <begin position="1"/>
        <end position="40"/>
    </location>
</feature>
<dbReference type="EMBL" id="VIFK01000231">
    <property type="protein sequence ID" value="TQE98295.1"/>
    <property type="molecule type" value="Genomic_DNA"/>
</dbReference>
<reference evidence="3 4" key="1">
    <citation type="submission" date="2019-06" db="EMBL/GenBank/DDBJ databases">
        <title>Metagenome assembled Genome of Spiribacter salinus SL48-SHIP from the microbial mat of Salt Lake 48 (Novosibirsk region, Russia).</title>
        <authorList>
            <person name="Shipova A."/>
            <person name="Rozanov A.S."/>
            <person name="Bryanskaya A.V."/>
            <person name="Peltek S.E."/>
        </authorList>
    </citation>
    <scope>NUCLEOTIDE SEQUENCE [LARGE SCALE GENOMIC DNA]</scope>
    <source>
        <strain evidence="3">SL48-SHIP-2</strain>
    </source>
</reference>
<dbReference type="InterPro" id="IPR037150">
    <property type="entry name" value="H-NS_C_dom_sf"/>
</dbReference>
<dbReference type="SMART" id="SM00528">
    <property type="entry name" value="HNS"/>
    <property type="match status" value="1"/>
</dbReference>
<proteinExistence type="predicted"/>
<accession>A0A540VNF6</accession>
<comment type="caution">
    <text evidence="3">The sequence shown here is derived from an EMBL/GenBank/DDBJ whole genome shotgun (WGS) entry which is preliminary data.</text>
</comment>
<evidence type="ECO:0000256" key="1">
    <source>
        <dbReference type="SAM" id="MobiDB-lite"/>
    </source>
</evidence>
<evidence type="ECO:0000313" key="3">
    <source>
        <dbReference type="EMBL" id="TQE98295.1"/>
    </source>
</evidence>
<gene>
    <name evidence="3" type="ORF">FKY71_14585</name>
</gene>
<sequence length="59" mass="6494">MYGLEIDDVVRQPAKATTAGAPLRDPETGKTWSGRGRKPAWLKAHEQAGRSLEEFRVAS</sequence>
<evidence type="ECO:0000313" key="4">
    <source>
        <dbReference type="Proteomes" id="UP000315400"/>
    </source>
</evidence>
<dbReference type="InterPro" id="IPR027444">
    <property type="entry name" value="H-NS_C_dom"/>
</dbReference>